<evidence type="ECO:0000256" key="1">
    <source>
        <dbReference type="SAM" id="SignalP"/>
    </source>
</evidence>
<protein>
    <submittedName>
        <fullName evidence="3">Endonuclease/exonuclease/phosphatase family protein</fullName>
    </submittedName>
</protein>
<name>A0ABW3RIS5_9SPHI</name>
<dbReference type="Gene3D" id="3.60.10.10">
    <property type="entry name" value="Endonuclease/exonuclease/phosphatase"/>
    <property type="match status" value="1"/>
</dbReference>
<feature type="signal peptide" evidence="1">
    <location>
        <begin position="1"/>
        <end position="23"/>
    </location>
</feature>
<dbReference type="Proteomes" id="UP001597205">
    <property type="component" value="Unassembled WGS sequence"/>
</dbReference>
<dbReference type="PANTHER" id="PTHR14859">
    <property type="entry name" value="CALCOFLUOR WHITE HYPERSENSITIVE PROTEIN PRECURSOR"/>
    <property type="match status" value="1"/>
</dbReference>
<keyword evidence="4" id="KW-1185">Reference proteome</keyword>
<keyword evidence="3" id="KW-0255">Endonuclease</keyword>
<dbReference type="RefSeq" id="WP_380895001.1">
    <property type="nucleotide sequence ID" value="NZ_JBHTKY010000005.1"/>
</dbReference>
<evidence type="ECO:0000259" key="2">
    <source>
        <dbReference type="Pfam" id="PF03372"/>
    </source>
</evidence>
<proteinExistence type="predicted"/>
<keyword evidence="3" id="KW-0378">Hydrolase</keyword>
<reference evidence="4" key="1">
    <citation type="journal article" date="2019" name="Int. J. Syst. Evol. Microbiol.">
        <title>The Global Catalogue of Microorganisms (GCM) 10K type strain sequencing project: providing services to taxonomists for standard genome sequencing and annotation.</title>
        <authorList>
            <consortium name="The Broad Institute Genomics Platform"/>
            <consortium name="The Broad Institute Genome Sequencing Center for Infectious Disease"/>
            <person name="Wu L."/>
            <person name="Ma J."/>
        </authorList>
    </citation>
    <scope>NUCLEOTIDE SEQUENCE [LARGE SCALE GENOMIC DNA]</scope>
    <source>
        <strain evidence="4">CCUG 52468</strain>
    </source>
</reference>
<evidence type="ECO:0000313" key="4">
    <source>
        <dbReference type="Proteomes" id="UP001597205"/>
    </source>
</evidence>
<keyword evidence="1" id="KW-0732">Signal</keyword>
<dbReference type="InterPro" id="IPR005135">
    <property type="entry name" value="Endo/exonuclease/phosphatase"/>
</dbReference>
<gene>
    <name evidence="3" type="ORF">ACFQ2C_05410</name>
</gene>
<accession>A0ABW3RIS5</accession>
<feature type="domain" description="Endonuclease/exonuclease/phosphatase" evidence="2">
    <location>
        <begin position="29"/>
        <end position="225"/>
    </location>
</feature>
<evidence type="ECO:0000313" key="3">
    <source>
        <dbReference type="EMBL" id="MFD1165041.1"/>
    </source>
</evidence>
<dbReference type="EMBL" id="JBHTKY010000005">
    <property type="protein sequence ID" value="MFD1165041.1"/>
    <property type="molecule type" value="Genomic_DNA"/>
</dbReference>
<sequence length="257" mass="29404">MKIKIMRLLSLFLILFVSLQLNAQTVKILTYNIHHANPPSEPSKIDIEAIAKVINDSGAEIVGIQEVDINVSRSEMMNQAEKLSELTGMDYFFSKGIDLEKGYYGTLILSKHKIIGKRRYDLPMPVKSENRSLAIVDVELPGGKTISFANTHLDLKEENRIAQAEFINELGELYSKPLIFVGDLNAKPETKPIQVLEKYFVRNTKNNQPTSPNVNARNEIDYIMVLNNQEFEWKDYRVIKEEYASDHLPLFAEVVFR</sequence>
<dbReference type="PANTHER" id="PTHR14859:SF15">
    <property type="entry name" value="ENDONUCLEASE_EXONUCLEASE_PHOSPHATASE DOMAIN-CONTAINING PROTEIN"/>
    <property type="match status" value="1"/>
</dbReference>
<comment type="caution">
    <text evidence="3">The sequence shown here is derived from an EMBL/GenBank/DDBJ whole genome shotgun (WGS) entry which is preliminary data.</text>
</comment>
<dbReference type="GO" id="GO:0004519">
    <property type="term" value="F:endonuclease activity"/>
    <property type="evidence" value="ECO:0007669"/>
    <property type="project" value="UniProtKB-KW"/>
</dbReference>
<dbReference type="SUPFAM" id="SSF56219">
    <property type="entry name" value="DNase I-like"/>
    <property type="match status" value="1"/>
</dbReference>
<dbReference type="InterPro" id="IPR036691">
    <property type="entry name" value="Endo/exonu/phosph_ase_sf"/>
</dbReference>
<feature type="chain" id="PRO_5045418769" evidence="1">
    <location>
        <begin position="24"/>
        <end position="257"/>
    </location>
</feature>
<dbReference type="InterPro" id="IPR051916">
    <property type="entry name" value="GPI-anchor_lipid_remodeler"/>
</dbReference>
<keyword evidence="3" id="KW-0540">Nuclease</keyword>
<dbReference type="Pfam" id="PF03372">
    <property type="entry name" value="Exo_endo_phos"/>
    <property type="match status" value="1"/>
</dbReference>
<organism evidence="3 4">
    <name type="scientific">Sphingobacterium daejeonense</name>
    <dbReference type="NCBI Taxonomy" id="371142"/>
    <lineage>
        <taxon>Bacteria</taxon>
        <taxon>Pseudomonadati</taxon>
        <taxon>Bacteroidota</taxon>
        <taxon>Sphingobacteriia</taxon>
        <taxon>Sphingobacteriales</taxon>
        <taxon>Sphingobacteriaceae</taxon>
        <taxon>Sphingobacterium</taxon>
    </lineage>
</organism>